<dbReference type="GO" id="GO:0005886">
    <property type="term" value="C:plasma membrane"/>
    <property type="evidence" value="ECO:0007669"/>
    <property type="project" value="UniProtKB-SubCell"/>
</dbReference>
<keyword evidence="4" id="KW-0997">Cell inner membrane</keyword>
<evidence type="ECO:0000256" key="6">
    <source>
        <dbReference type="ARBA" id="ARBA00022989"/>
    </source>
</evidence>
<evidence type="ECO:0000259" key="9">
    <source>
        <dbReference type="Pfam" id="PF00482"/>
    </source>
</evidence>
<evidence type="ECO:0000256" key="7">
    <source>
        <dbReference type="ARBA" id="ARBA00023136"/>
    </source>
</evidence>
<keyword evidence="3" id="KW-1003">Cell membrane</keyword>
<dbReference type="EMBL" id="WEKT01000005">
    <property type="protein sequence ID" value="MZI92541.1"/>
    <property type="molecule type" value="Genomic_DNA"/>
</dbReference>
<evidence type="ECO:0000256" key="8">
    <source>
        <dbReference type="SAM" id="Phobius"/>
    </source>
</evidence>
<keyword evidence="7 8" id="KW-0472">Membrane</keyword>
<sequence>MITATASLWQFHWRGVDRQGQHHHGRYLAQHENEVASYLQQQGIKLLTLEAHATSLLTRWKESATPKDIALMTRQIATLLDSGIPLGQALQLIRLRHRKAQMRSLISTIQTDIGQGYTLADSLEKYPLHFDPVYISLIRSAEQHGQLSAMFERICHYQQQREQFKKKIVRASLYPMLVVVVSIIVTYIMLVMVIPQFSELFNSFQASLPWLTQQVMSLSHNVQKYSWLLIIFTLLSGSIATYSYVHSPRIKMRVSYWTLRLPILGKLYSRAAFARFCYTCATSLKAGVPIMTTFTISTHSIGNCYLASLIPTITQRIADGESIHQAIAMQPEFPETMKQLIMVGEETGCLDVMFSRIAAIYEQEVKNQLDTIEKLIEPTMILFLGLMIGGLVLAMYLPVFNLAGVLS</sequence>
<evidence type="ECO:0000256" key="5">
    <source>
        <dbReference type="ARBA" id="ARBA00022692"/>
    </source>
</evidence>
<dbReference type="AlphaFoldDB" id="A0A7X4RT86"/>
<reference evidence="10 11" key="1">
    <citation type="submission" date="2019-10" db="EMBL/GenBank/DDBJ databases">
        <title>Vibrio sp. nov. isolated from a shrimp pond.</title>
        <authorList>
            <person name="Gomez-Gil B."/>
            <person name="Enciso-Ibarra J."/>
            <person name="Enciso-Ibarra K."/>
            <person name="Bolan-Mejia C."/>
        </authorList>
    </citation>
    <scope>NUCLEOTIDE SEQUENCE [LARGE SCALE GENOMIC DNA]</scope>
    <source>
        <strain evidence="10 11">CAIM 722</strain>
    </source>
</reference>
<evidence type="ECO:0000313" key="10">
    <source>
        <dbReference type="EMBL" id="MZI92541.1"/>
    </source>
</evidence>
<dbReference type="GO" id="GO:0015628">
    <property type="term" value="P:protein secretion by the type II secretion system"/>
    <property type="evidence" value="ECO:0007669"/>
    <property type="project" value="TreeGrafter"/>
</dbReference>
<feature type="transmembrane region" description="Helical" evidence="8">
    <location>
        <begin position="381"/>
        <end position="400"/>
    </location>
</feature>
<evidence type="ECO:0000313" key="11">
    <source>
        <dbReference type="Proteomes" id="UP000462621"/>
    </source>
</evidence>
<evidence type="ECO:0000256" key="1">
    <source>
        <dbReference type="ARBA" id="ARBA00004429"/>
    </source>
</evidence>
<dbReference type="InterPro" id="IPR042094">
    <property type="entry name" value="T2SS_GspF_sf"/>
</dbReference>
<organism evidence="10 11">
    <name type="scientific">Vibrio eleionomae</name>
    <dbReference type="NCBI Taxonomy" id="2653505"/>
    <lineage>
        <taxon>Bacteria</taxon>
        <taxon>Pseudomonadati</taxon>
        <taxon>Pseudomonadota</taxon>
        <taxon>Gammaproteobacteria</taxon>
        <taxon>Vibrionales</taxon>
        <taxon>Vibrionaceae</taxon>
        <taxon>Vibrio</taxon>
    </lineage>
</organism>
<evidence type="ECO:0000256" key="3">
    <source>
        <dbReference type="ARBA" id="ARBA00022475"/>
    </source>
</evidence>
<feature type="domain" description="Type II secretion system protein GspF" evidence="9">
    <location>
        <begin position="276"/>
        <end position="398"/>
    </location>
</feature>
<dbReference type="InterPro" id="IPR018076">
    <property type="entry name" value="T2SS_GspF_dom"/>
</dbReference>
<dbReference type="FunFam" id="1.20.81.30:FF:000001">
    <property type="entry name" value="Type II secretion system protein F"/>
    <property type="match status" value="1"/>
</dbReference>
<protein>
    <submittedName>
        <fullName evidence="10">Type II secretion system F family protein</fullName>
    </submittedName>
</protein>
<dbReference type="PANTHER" id="PTHR30012">
    <property type="entry name" value="GENERAL SECRETION PATHWAY PROTEIN"/>
    <property type="match status" value="1"/>
</dbReference>
<name>A0A7X4RT86_9VIBR</name>
<comment type="subcellular location">
    <subcellularLocation>
        <location evidence="1">Cell inner membrane</location>
        <topology evidence="1">Multi-pass membrane protein</topology>
    </subcellularLocation>
</comment>
<proteinExistence type="inferred from homology"/>
<accession>A0A7X4RT86</accession>
<dbReference type="PRINTS" id="PR00812">
    <property type="entry name" value="BCTERIALGSPF"/>
</dbReference>
<feature type="domain" description="Type II secretion system protein GspF" evidence="9">
    <location>
        <begin position="73"/>
        <end position="195"/>
    </location>
</feature>
<keyword evidence="11" id="KW-1185">Reference proteome</keyword>
<comment type="caution">
    <text evidence="10">The sequence shown here is derived from an EMBL/GenBank/DDBJ whole genome shotgun (WGS) entry which is preliminary data.</text>
</comment>
<keyword evidence="5 8" id="KW-0812">Transmembrane</keyword>
<feature type="transmembrane region" description="Helical" evidence="8">
    <location>
        <begin position="225"/>
        <end position="245"/>
    </location>
</feature>
<dbReference type="RefSeq" id="WP_161153839.1">
    <property type="nucleotide sequence ID" value="NZ_WEKT01000005.1"/>
</dbReference>
<gene>
    <name evidence="10" type="ORF">F9817_04890</name>
</gene>
<dbReference type="PANTHER" id="PTHR30012:SF7">
    <property type="entry name" value="PROTEIN TRANSPORT PROTEIN HOFC HOMOLOG"/>
    <property type="match status" value="1"/>
</dbReference>
<dbReference type="Gene3D" id="1.20.81.30">
    <property type="entry name" value="Type II secretion system (T2SS), domain F"/>
    <property type="match status" value="2"/>
</dbReference>
<feature type="transmembrane region" description="Helical" evidence="8">
    <location>
        <begin position="173"/>
        <end position="194"/>
    </location>
</feature>
<evidence type="ECO:0000256" key="2">
    <source>
        <dbReference type="ARBA" id="ARBA00005745"/>
    </source>
</evidence>
<dbReference type="Proteomes" id="UP000462621">
    <property type="component" value="Unassembled WGS sequence"/>
</dbReference>
<comment type="similarity">
    <text evidence="2">Belongs to the GSP F family.</text>
</comment>
<dbReference type="Pfam" id="PF00482">
    <property type="entry name" value="T2SSF"/>
    <property type="match status" value="2"/>
</dbReference>
<keyword evidence="6 8" id="KW-1133">Transmembrane helix</keyword>
<dbReference type="InterPro" id="IPR003004">
    <property type="entry name" value="GspF/PilC"/>
</dbReference>
<evidence type="ECO:0000256" key="4">
    <source>
        <dbReference type="ARBA" id="ARBA00022519"/>
    </source>
</evidence>